<dbReference type="Gene3D" id="2.130.10.10">
    <property type="entry name" value="YVTN repeat-like/Quinoprotein amine dehydrogenase"/>
    <property type="match status" value="1"/>
</dbReference>
<accession>A0A1I4P943</accession>
<proteinExistence type="predicted"/>
<dbReference type="EMBL" id="FOTQ01000005">
    <property type="protein sequence ID" value="SFM24086.1"/>
    <property type="molecule type" value="Genomic_DNA"/>
</dbReference>
<feature type="signal peptide" evidence="1">
    <location>
        <begin position="1"/>
        <end position="22"/>
    </location>
</feature>
<reference evidence="3 4" key="1">
    <citation type="submission" date="2016-10" db="EMBL/GenBank/DDBJ databases">
        <authorList>
            <person name="de Groot N.N."/>
        </authorList>
    </citation>
    <scope>NUCLEOTIDE SEQUENCE [LARGE SCALE GENOMIC DNA]</scope>
    <source>
        <strain evidence="3 4">DSM 15283</strain>
    </source>
</reference>
<evidence type="ECO:0000313" key="3">
    <source>
        <dbReference type="EMBL" id="SFM24086.1"/>
    </source>
</evidence>
<dbReference type="OrthoDB" id="9787760at2"/>
<dbReference type="InterPro" id="IPR011990">
    <property type="entry name" value="TPR-like_helical_dom_sf"/>
</dbReference>
<dbReference type="Gene3D" id="1.25.40.10">
    <property type="entry name" value="Tetratricopeptide repeat domain"/>
    <property type="match status" value="1"/>
</dbReference>
<evidence type="ECO:0000259" key="2">
    <source>
        <dbReference type="Pfam" id="PF12770"/>
    </source>
</evidence>
<gene>
    <name evidence="3" type="ORF">SAMN04488042_105125</name>
</gene>
<organism evidence="3 4">
    <name type="scientific">Shimia aestuarii</name>
    <dbReference type="NCBI Taxonomy" id="254406"/>
    <lineage>
        <taxon>Bacteria</taxon>
        <taxon>Pseudomonadati</taxon>
        <taxon>Pseudomonadota</taxon>
        <taxon>Alphaproteobacteria</taxon>
        <taxon>Rhodobacterales</taxon>
        <taxon>Roseobacteraceae</taxon>
    </lineage>
</organism>
<dbReference type="InterPro" id="IPR015943">
    <property type="entry name" value="WD40/YVTN_repeat-like_dom_sf"/>
</dbReference>
<dbReference type="Proteomes" id="UP000199144">
    <property type="component" value="Unassembled WGS sequence"/>
</dbReference>
<dbReference type="STRING" id="254406.SAMN04488042_105125"/>
<feature type="domain" description="CHAT" evidence="2">
    <location>
        <begin position="1988"/>
        <end position="2251"/>
    </location>
</feature>
<keyword evidence="1" id="KW-0732">Signal</keyword>
<sequence>MKKTIWAALSVFVLTTQGTVAASEPDPTGAVSADGVYTAPNVRELQGAFVGANADAADARIGQWIALKNAGQFRGLISATEADMRSDTPHPYAPHVWSWAQWKLGSLTPDTLPEIPMDLSETLGLASRAFAYEQADRDGLLVGLADDILARPSPDYWLDYEVAYAACSTDFLSLCRDIGRRLVEFFPNDFGAAYLVGDYAPGDPLGTMAWLDGRPELKETPAGRLILWMLSRPDDTAADRLALSEYWLEQASQDPNALRRLGYQQETLKYLDAALGSFRREEAVYPFRDAQERVGRVLAAQRRFDEVVRETRDWATSVEPEGAVLGRTARVLLRIYTHAGEYGLLREVAIKALETEPQDDLLRVLFGKALRQEGFPNEAVVTLAPVLEKTPTHYEAANQFMRALDAAGRPREVLDAVARYRAAGGLPNDGVLNYWHEALLDLEREEDLAEVHQIFKQELPEASWLQGNAAWALNKYGRADEALAEMQRIVMQDPASNWRIDRMGDYARATLGDSAARDLLAQFLGRYPYKKSGWQQLIKSGVPALEAWELAIKKNPRSGFAVVELARAMEKADPSNWRATQDRLRREIERLQSAGAPDSEVSLVYAERGSQIDDALLNNHAHDLSLIGPASADLDRARDLGIGLDEYWKYRYYLLSRAGASPELTFAALRRIDTHPDDRDSYAHLFTAAPAEHLGNDAQALIYFHRYLNRQPRSSKRLKEMALRHNKYGGSPVVALSLLDRAKRWDPDVDVDEETENAYGALGAHKRFFDTRYNRGTRVSNSLRYVNWFERARADTGNEQLTVKSLDFETMTVVQIRPDGLEWERRYHPVTGRLLGFRLGAVTGEVRYTEDGYLQAMQIGRNAAIELGYAPLGEEGLERLITSMRVADGSEFTMEYGQLGKPTKITVVGMGHLDITYDDSGEIASVNAVMDDGSESGFGLSSRINAAFGQLSTQARTLREVQLGDFSGLSADDPQLDALRAAQSDVWNAPDLAFSERVDADLALARALLEKVADHPDHMGEAERTLSEVFFGFSYMAAEGNISADDLPTAQRQVIEAVRLWRGLMIRTRPGGVPRDIWQVWGEMRDWVGTLSPQDPETIGALARLRAEMDQGGLRVLSDVGWLRKTHLTNPGFWRMHRTDEVFPRVLSERGVRLRDILVRRNGDVVVVSDKGFAVLRRGFWEWFGHDAQANRFSASADVSELSGSSNLSAVVEDEKGRLWLGGRSGLFMLEGDYDAPPRLWRSGEDGFPAGSVDALAINARAVAVGTNTGLAEVDIETLEHAMVESTPVERLRAHDGGWLAMGRDGMWWQSDDTRRTLTNFHVRDVLGDKWSERLFVLRGDTLLEAPWDNSATELLETRIVEGQETIEASDAPFGLTRVALDEHETALAVLTDRGGAVMGDGVFESFSQPGADRPVGIEKAHERDGRLYMITSQGVAGIVRGQATYATASRVHDLLSDPELGVTYVALEHGIDVVDHADDSAEAEYFSGVNARILELAPDGSLITHDDLTVLRFDRGSLSPRELFSAEQTGPDGPRYAEIQDILAASDGTIWAVAGASVFRWREGEDIREFSMFLNDPDYPVRSDMLYAIHEHADGRILLVASNEGHRTYRNRNMIGGLFELRGDQFVKADVDVLGSWFMRSLTRIDNDLSIAGTASGFARLRKGALDEYDRIEDSSYLALKDVQPALYLGTEGARLGKDLWLFGSAGGVVAYKAGTWFHADRLNWILPRADLANYGARTVHAIETDPRGRVYVGTDFGLTIYDPEGAGAESFLISEQRGDYAFSALEQDQMQKVNDILLDALPEDSEAGKVATAFRKSRKQIVALEEQLTQAQASGAPQASKIEKKLLKARQRDIAILARLERDQPALFNMLQLNPLDLRALGQRLPDDVMVAQYLPTDEALYINLVGAQGAVLKTVTLSKRDLEAQVKSVVGAMAAQARGQLRGFGTKVGKAASTEDAPRAAESLEDTAAAVATVETGAAALEAGLHWLYEALLRPIEHDVPDGTTLVVSPNGALAYLPFAALVREITEQGPQYAVSHFDLATAPSLYAVDMMIDAVPSAAFSHVVFGDPDGSLPHAREEAEQIAEILSEDIVELRIGEEATYEELLDYAGDARFVHLAMHGKLDHRSPKDSYLLLADNTRMSIPQIMTLPMQEAELVFLSACESGLGTDGLEYRTIAHAFAHAGAPAVIATLWQVDDAATRTLAESFYSSKMEGEGNAAALRAAQRGMIEAGGKHARPGYWAGMALFGKP</sequence>
<evidence type="ECO:0000313" key="4">
    <source>
        <dbReference type="Proteomes" id="UP000199144"/>
    </source>
</evidence>
<name>A0A1I4P943_9RHOB</name>
<dbReference type="SUPFAM" id="SSF48452">
    <property type="entry name" value="TPR-like"/>
    <property type="match status" value="1"/>
</dbReference>
<dbReference type="SUPFAM" id="SSF63829">
    <property type="entry name" value="Calcium-dependent phosphotriesterase"/>
    <property type="match status" value="1"/>
</dbReference>
<protein>
    <submittedName>
        <fullName evidence="3">CHAT domain-containing protein</fullName>
    </submittedName>
</protein>
<dbReference type="InterPro" id="IPR024983">
    <property type="entry name" value="CHAT_dom"/>
</dbReference>
<dbReference type="RefSeq" id="WP_093094307.1">
    <property type="nucleotide sequence ID" value="NZ_FOTQ01000005.1"/>
</dbReference>
<evidence type="ECO:0000256" key="1">
    <source>
        <dbReference type="SAM" id="SignalP"/>
    </source>
</evidence>
<feature type="chain" id="PRO_5011515864" evidence="1">
    <location>
        <begin position="23"/>
        <end position="2253"/>
    </location>
</feature>
<dbReference type="Pfam" id="PF12770">
    <property type="entry name" value="CHAT"/>
    <property type="match status" value="1"/>
</dbReference>
<keyword evidence="4" id="KW-1185">Reference proteome</keyword>